<protein>
    <submittedName>
        <fullName evidence="1">Uncharacterized protein</fullName>
    </submittedName>
</protein>
<comment type="caution">
    <text evidence="1">The sequence shown here is derived from an EMBL/GenBank/DDBJ whole genome shotgun (WGS) entry which is preliminary data.</text>
</comment>
<sequence>MCYFDHQLWRCGYWRWGGFRQQCMKEHRTGETCGLKLIYNTYLDPDPCKLCDTIVKKERRVGKMLDDVNRWTREGNRRATIEKTQLEIGALQMQLDEMRREHEIRKRACKKKEGRKRGRGWEGECRE</sequence>
<dbReference type="EMBL" id="JAHCVI010000004">
    <property type="protein sequence ID" value="KAG7285815.1"/>
    <property type="molecule type" value="Genomic_DNA"/>
</dbReference>
<proteinExistence type="predicted"/>
<dbReference type="Proteomes" id="UP001197093">
    <property type="component" value="Unassembled WGS sequence"/>
</dbReference>
<reference evidence="1" key="1">
    <citation type="submission" date="2023-02" db="EMBL/GenBank/DDBJ databases">
        <authorList>
            <person name="Palmer J.M."/>
        </authorList>
    </citation>
    <scope>NUCLEOTIDE SEQUENCE</scope>
    <source>
        <strain evidence="1">FW57</strain>
    </source>
</reference>
<accession>A0AAD4ERB9</accession>
<evidence type="ECO:0000313" key="2">
    <source>
        <dbReference type="Proteomes" id="UP001197093"/>
    </source>
</evidence>
<name>A0AAD4ERB9_9PEZI</name>
<evidence type="ECO:0000313" key="1">
    <source>
        <dbReference type="EMBL" id="KAG7285815.1"/>
    </source>
</evidence>
<dbReference type="AlphaFoldDB" id="A0AAD4ERB9"/>
<keyword evidence="2" id="KW-1185">Reference proteome</keyword>
<organism evidence="1 2">
    <name type="scientific">Staphylotrichum longicolle</name>
    <dbReference type="NCBI Taxonomy" id="669026"/>
    <lineage>
        <taxon>Eukaryota</taxon>
        <taxon>Fungi</taxon>
        <taxon>Dikarya</taxon>
        <taxon>Ascomycota</taxon>
        <taxon>Pezizomycotina</taxon>
        <taxon>Sordariomycetes</taxon>
        <taxon>Sordariomycetidae</taxon>
        <taxon>Sordariales</taxon>
        <taxon>Chaetomiaceae</taxon>
        <taxon>Staphylotrichum</taxon>
    </lineage>
</organism>
<gene>
    <name evidence="1" type="ORF">NEMBOFW57_008109</name>
</gene>